<dbReference type="Pfam" id="PF12796">
    <property type="entry name" value="Ank_2"/>
    <property type="match status" value="1"/>
</dbReference>
<name>A0A834HCB4_RHOSS</name>
<evidence type="ECO:0000313" key="4">
    <source>
        <dbReference type="EMBL" id="KAF7149735.1"/>
    </source>
</evidence>
<sequence>MNATEDEAKKLYEVCLSGSVEELDALVEKDQLILNRFNSTACFFNDTPLHVAVLCGHLDFTRALLRRKPKLATELDSLRRSPLHIASTDGHFEIVHELLRVNTDVCISRDQDGQGRTIEYLLGIKSVTDHVNVKNQNGFTALDVVEHCPNRDLKTMEIREILMQAGVRRPEPKPESPLDHNPPPPQRCCKAGVALMGYISRFWTTYFKTDPVWLEEVLLDGSHSLSFTF</sequence>
<dbReference type="GO" id="GO:0005886">
    <property type="term" value="C:plasma membrane"/>
    <property type="evidence" value="ECO:0007669"/>
    <property type="project" value="TreeGrafter"/>
</dbReference>
<evidence type="ECO:0000256" key="1">
    <source>
        <dbReference type="ARBA" id="ARBA00022737"/>
    </source>
</evidence>
<feature type="repeat" description="ANK" evidence="3">
    <location>
        <begin position="78"/>
        <end position="110"/>
    </location>
</feature>
<accession>A0A834HCB4</accession>
<evidence type="ECO:0000313" key="5">
    <source>
        <dbReference type="Proteomes" id="UP000626092"/>
    </source>
</evidence>
<protein>
    <submittedName>
        <fullName evidence="4">Uncharacterized protein</fullName>
    </submittedName>
</protein>
<dbReference type="PROSITE" id="PS50297">
    <property type="entry name" value="ANK_REP_REGION"/>
    <property type="match status" value="1"/>
</dbReference>
<dbReference type="PROSITE" id="PS50088">
    <property type="entry name" value="ANK_REPEAT"/>
    <property type="match status" value="1"/>
</dbReference>
<dbReference type="OrthoDB" id="674805at2759"/>
<dbReference type="Proteomes" id="UP000626092">
    <property type="component" value="Unassembled WGS sequence"/>
</dbReference>
<dbReference type="Gene3D" id="1.25.40.20">
    <property type="entry name" value="Ankyrin repeat-containing domain"/>
    <property type="match status" value="1"/>
</dbReference>
<keyword evidence="5" id="KW-1185">Reference proteome</keyword>
<keyword evidence="2 3" id="KW-0040">ANK repeat</keyword>
<dbReference type="InterPro" id="IPR036770">
    <property type="entry name" value="Ankyrin_rpt-contain_sf"/>
</dbReference>
<dbReference type="EMBL" id="WJXA01000002">
    <property type="protein sequence ID" value="KAF7149735.1"/>
    <property type="molecule type" value="Genomic_DNA"/>
</dbReference>
<evidence type="ECO:0000256" key="2">
    <source>
        <dbReference type="ARBA" id="ARBA00023043"/>
    </source>
</evidence>
<gene>
    <name evidence="4" type="ORF">RHSIM_Rhsim02G0103800</name>
</gene>
<reference evidence="4" key="1">
    <citation type="submission" date="2019-11" db="EMBL/GenBank/DDBJ databases">
        <authorList>
            <person name="Liu Y."/>
            <person name="Hou J."/>
            <person name="Li T.-Q."/>
            <person name="Guan C.-H."/>
            <person name="Wu X."/>
            <person name="Wu H.-Z."/>
            <person name="Ling F."/>
            <person name="Zhang R."/>
            <person name="Shi X.-G."/>
            <person name="Ren J.-P."/>
            <person name="Chen E.-F."/>
            <person name="Sun J.-M."/>
        </authorList>
    </citation>
    <scope>NUCLEOTIDE SEQUENCE</scope>
    <source>
        <strain evidence="4">Adult_tree_wgs_1</strain>
        <tissue evidence="4">Leaves</tissue>
    </source>
</reference>
<dbReference type="PANTHER" id="PTHR24186:SF38">
    <property type="entry name" value="ANKYRIN REPEAT FAMILY PROTEIN"/>
    <property type="match status" value="1"/>
</dbReference>
<organism evidence="4 5">
    <name type="scientific">Rhododendron simsii</name>
    <name type="common">Sims's rhododendron</name>
    <dbReference type="NCBI Taxonomy" id="118357"/>
    <lineage>
        <taxon>Eukaryota</taxon>
        <taxon>Viridiplantae</taxon>
        <taxon>Streptophyta</taxon>
        <taxon>Embryophyta</taxon>
        <taxon>Tracheophyta</taxon>
        <taxon>Spermatophyta</taxon>
        <taxon>Magnoliopsida</taxon>
        <taxon>eudicotyledons</taxon>
        <taxon>Gunneridae</taxon>
        <taxon>Pentapetalae</taxon>
        <taxon>asterids</taxon>
        <taxon>Ericales</taxon>
        <taxon>Ericaceae</taxon>
        <taxon>Ericoideae</taxon>
        <taxon>Rhodoreae</taxon>
        <taxon>Rhododendron</taxon>
    </lineage>
</organism>
<dbReference type="InterPro" id="IPR002110">
    <property type="entry name" value="Ankyrin_rpt"/>
</dbReference>
<comment type="caution">
    <text evidence="4">The sequence shown here is derived from an EMBL/GenBank/DDBJ whole genome shotgun (WGS) entry which is preliminary data.</text>
</comment>
<dbReference type="AlphaFoldDB" id="A0A834HCB4"/>
<proteinExistence type="predicted"/>
<dbReference type="PANTHER" id="PTHR24186">
    <property type="entry name" value="PROTEIN PHOSPHATASE 1 REGULATORY SUBUNIT"/>
    <property type="match status" value="1"/>
</dbReference>
<evidence type="ECO:0000256" key="3">
    <source>
        <dbReference type="PROSITE-ProRule" id="PRU00023"/>
    </source>
</evidence>
<dbReference type="SMART" id="SM00248">
    <property type="entry name" value="ANK"/>
    <property type="match status" value="2"/>
</dbReference>
<dbReference type="SUPFAM" id="SSF48403">
    <property type="entry name" value="Ankyrin repeat"/>
    <property type="match status" value="1"/>
</dbReference>
<keyword evidence="1" id="KW-0677">Repeat</keyword>